<accession>A0A8X6UN02</accession>
<evidence type="ECO:0000259" key="1">
    <source>
        <dbReference type="Pfam" id="PF13843"/>
    </source>
</evidence>
<dbReference type="PANTHER" id="PTHR47055">
    <property type="entry name" value="DDE_TNP_1_7 DOMAIN-CONTAINING PROTEIN"/>
    <property type="match status" value="1"/>
</dbReference>
<dbReference type="Proteomes" id="UP000887013">
    <property type="component" value="Unassembled WGS sequence"/>
</dbReference>
<keyword evidence="3" id="KW-1185">Reference proteome</keyword>
<dbReference type="InterPro" id="IPR029526">
    <property type="entry name" value="PGBD"/>
</dbReference>
<name>A0A8X6UN02_NEPPI</name>
<protein>
    <submittedName>
        <fullName evidence="2">PiggyBac transposable element-derived protein 1</fullName>
    </submittedName>
</protein>
<organism evidence="2 3">
    <name type="scientific">Nephila pilipes</name>
    <name type="common">Giant wood spider</name>
    <name type="synonym">Nephila maculata</name>
    <dbReference type="NCBI Taxonomy" id="299642"/>
    <lineage>
        <taxon>Eukaryota</taxon>
        <taxon>Metazoa</taxon>
        <taxon>Ecdysozoa</taxon>
        <taxon>Arthropoda</taxon>
        <taxon>Chelicerata</taxon>
        <taxon>Arachnida</taxon>
        <taxon>Araneae</taxon>
        <taxon>Araneomorphae</taxon>
        <taxon>Entelegynae</taxon>
        <taxon>Araneoidea</taxon>
        <taxon>Nephilidae</taxon>
        <taxon>Nephila</taxon>
    </lineage>
</organism>
<comment type="caution">
    <text evidence="2">The sequence shown here is derived from an EMBL/GenBank/DDBJ whole genome shotgun (WGS) entry which is preliminary data.</text>
</comment>
<proteinExistence type="predicted"/>
<feature type="domain" description="PiggyBac transposable element-derived protein" evidence="1">
    <location>
        <begin position="48"/>
        <end position="183"/>
    </location>
</feature>
<dbReference type="EMBL" id="BMAW01040450">
    <property type="protein sequence ID" value="GFU59715.1"/>
    <property type="molecule type" value="Genomic_DNA"/>
</dbReference>
<dbReference type="InterPro" id="IPR052638">
    <property type="entry name" value="PiggyBac_TE-derived"/>
</dbReference>
<gene>
    <name evidence="2" type="primary">PGBD1</name>
    <name evidence="2" type="ORF">NPIL_30681</name>
</gene>
<dbReference type="PANTHER" id="PTHR47055:SF3">
    <property type="entry name" value="PHORBOL-ESTER_DAG-TYPE DOMAIN-CONTAINING PROTEIN"/>
    <property type="match status" value="1"/>
</dbReference>
<evidence type="ECO:0000313" key="3">
    <source>
        <dbReference type="Proteomes" id="UP000887013"/>
    </source>
</evidence>
<dbReference type="Pfam" id="PF13843">
    <property type="entry name" value="DDE_Tnp_1_7"/>
    <property type="match status" value="1"/>
</dbReference>
<sequence length="248" mass="28599">MKIGAQDVAENFFKTAEEAVEYLFSEEFESEMIVLRPEVDELTDEEVDLRKSGFRATGTIRRDRIQHCPLEIDSIFKNTSRGSHDFYFDGKNKITAVKWNDNKCVTLATNFDIIEPLTSVSRSEKGKAAKNKIEQPCLLNNYNKIRGDVDSHDWLLEKHTIRIRGKKWYLPIITRIVGMVVANTCVVYNMVNAEKKSIKEVRRHIAIAYLKKGNTVQKEIGIASYTISSRVKEIDTVRRDGVSWLHNW</sequence>
<evidence type="ECO:0000313" key="2">
    <source>
        <dbReference type="EMBL" id="GFU59715.1"/>
    </source>
</evidence>
<dbReference type="GO" id="GO:0043565">
    <property type="term" value="F:sequence-specific DNA binding"/>
    <property type="evidence" value="ECO:0007669"/>
    <property type="project" value="TreeGrafter"/>
</dbReference>
<reference evidence="2" key="1">
    <citation type="submission" date="2020-08" db="EMBL/GenBank/DDBJ databases">
        <title>Multicomponent nature underlies the extraordinary mechanical properties of spider dragline silk.</title>
        <authorList>
            <person name="Kono N."/>
            <person name="Nakamura H."/>
            <person name="Mori M."/>
            <person name="Yoshida Y."/>
            <person name="Ohtoshi R."/>
            <person name="Malay A.D."/>
            <person name="Moran D.A.P."/>
            <person name="Tomita M."/>
            <person name="Numata K."/>
            <person name="Arakawa K."/>
        </authorList>
    </citation>
    <scope>NUCLEOTIDE SEQUENCE</scope>
</reference>
<dbReference type="AlphaFoldDB" id="A0A8X6UN02"/>
<dbReference type="OrthoDB" id="6434956at2759"/>